<proteinExistence type="predicted"/>
<dbReference type="PANTHER" id="PTHR23522:SF10">
    <property type="entry name" value="3-PHENYLPROPIONIC ACID TRANSPORTER-RELATED"/>
    <property type="match status" value="1"/>
</dbReference>
<evidence type="ECO:0000256" key="1">
    <source>
        <dbReference type="ARBA" id="ARBA00004429"/>
    </source>
</evidence>
<evidence type="ECO:0000256" key="3">
    <source>
        <dbReference type="ARBA" id="ARBA00022475"/>
    </source>
</evidence>
<evidence type="ECO:0000256" key="5">
    <source>
        <dbReference type="ARBA" id="ARBA00022692"/>
    </source>
</evidence>
<keyword evidence="4" id="KW-0997">Cell inner membrane</keyword>
<feature type="transmembrane region" description="Helical" evidence="8">
    <location>
        <begin position="214"/>
        <end position="237"/>
    </location>
</feature>
<feature type="transmembrane region" description="Helical" evidence="8">
    <location>
        <begin position="50"/>
        <end position="67"/>
    </location>
</feature>
<reference evidence="10 11" key="1">
    <citation type="submission" date="2021-01" db="EMBL/GenBank/DDBJ databases">
        <title>Genome seq and assembly of Devosia sp. G19.</title>
        <authorList>
            <person name="Chhetri G."/>
        </authorList>
    </citation>
    <scope>NUCLEOTIDE SEQUENCE [LARGE SCALE GENOMIC DNA]</scope>
    <source>
        <strain evidence="10 11">G19</strain>
    </source>
</reference>
<accession>A0ABX7BS65</accession>
<evidence type="ECO:0000256" key="7">
    <source>
        <dbReference type="ARBA" id="ARBA00023136"/>
    </source>
</evidence>
<keyword evidence="11" id="KW-1185">Reference proteome</keyword>
<keyword evidence="5 8" id="KW-0812">Transmembrane</keyword>
<dbReference type="PIRSF" id="PIRSF004925">
    <property type="entry name" value="HcaT"/>
    <property type="match status" value="1"/>
</dbReference>
<dbReference type="EMBL" id="CP068047">
    <property type="protein sequence ID" value="QQR34626.1"/>
    <property type="molecule type" value="Genomic_DNA"/>
</dbReference>
<dbReference type="SUPFAM" id="SSF103473">
    <property type="entry name" value="MFS general substrate transporter"/>
    <property type="match status" value="1"/>
</dbReference>
<dbReference type="PANTHER" id="PTHR23522">
    <property type="entry name" value="BLL5896 PROTEIN"/>
    <property type="match status" value="1"/>
</dbReference>
<evidence type="ECO:0000256" key="4">
    <source>
        <dbReference type="ARBA" id="ARBA00022519"/>
    </source>
</evidence>
<keyword evidence="7 8" id="KW-0472">Membrane</keyword>
<dbReference type="Gene3D" id="1.20.1250.20">
    <property type="entry name" value="MFS general substrate transporter like domains"/>
    <property type="match status" value="2"/>
</dbReference>
<feature type="transmembrane region" description="Helical" evidence="8">
    <location>
        <begin position="367"/>
        <end position="387"/>
    </location>
</feature>
<organism evidence="10 11">
    <name type="scientific">Devosia oryziradicis</name>
    <dbReference type="NCBI Taxonomy" id="2801335"/>
    <lineage>
        <taxon>Bacteria</taxon>
        <taxon>Pseudomonadati</taxon>
        <taxon>Pseudomonadota</taxon>
        <taxon>Alphaproteobacteria</taxon>
        <taxon>Hyphomicrobiales</taxon>
        <taxon>Devosiaceae</taxon>
        <taxon>Devosia</taxon>
    </lineage>
</organism>
<dbReference type="RefSeq" id="WP_201652643.1">
    <property type="nucleotide sequence ID" value="NZ_CP068047.1"/>
</dbReference>
<evidence type="ECO:0000259" key="9">
    <source>
        <dbReference type="Pfam" id="PF12832"/>
    </source>
</evidence>
<evidence type="ECO:0000313" key="11">
    <source>
        <dbReference type="Proteomes" id="UP000595460"/>
    </source>
</evidence>
<evidence type="ECO:0000313" key="10">
    <source>
        <dbReference type="EMBL" id="QQR34626.1"/>
    </source>
</evidence>
<feature type="domain" description="Major facilitator superfamily associated" evidence="9">
    <location>
        <begin position="17"/>
        <end position="345"/>
    </location>
</feature>
<gene>
    <name evidence="10" type="ORF">JI749_09505</name>
</gene>
<comment type="subcellular location">
    <subcellularLocation>
        <location evidence="1">Cell inner membrane</location>
        <topology evidence="1">Multi-pass membrane protein</topology>
    </subcellularLocation>
</comment>
<dbReference type="InterPro" id="IPR036259">
    <property type="entry name" value="MFS_trans_sf"/>
</dbReference>
<dbReference type="InterPro" id="IPR026032">
    <property type="entry name" value="HcaT-like"/>
</dbReference>
<name>A0ABX7BS65_9HYPH</name>
<feature type="transmembrane region" description="Helical" evidence="8">
    <location>
        <begin position="79"/>
        <end position="97"/>
    </location>
</feature>
<dbReference type="InterPro" id="IPR024989">
    <property type="entry name" value="MFS_assoc_dom"/>
</dbReference>
<keyword evidence="3" id="KW-1003">Cell membrane</keyword>
<dbReference type="NCBIfam" id="NF037955">
    <property type="entry name" value="mfs"/>
    <property type="match status" value="1"/>
</dbReference>
<evidence type="ECO:0000256" key="6">
    <source>
        <dbReference type="ARBA" id="ARBA00022989"/>
    </source>
</evidence>
<feature type="transmembrane region" description="Helical" evidence="8">
    <location>
        <begin position="156"/>
        <end position="180"/>
    </location>
</feature>
<feature type="transmembrane region" description="Helical" evidence="8">
    <location>
        <begin position="17"/>
        <end position="38"/>
    </location>
</feature>
<evidence type="ECO:0000256" key="8">
    <source>
        <dbReference type="SAM" id="Phobius"/>
    </source>
</evidence>
<dbReference type="Proteomes" id="UP000595460">
    <property type="component" value="Chromosome"/>
</dbReference>
<feature type="transmembrane region" description="Helical" evidence="8">
    <location>
        <begin position="249"/>
        <end position="268"/>
    </location>
</feature>
<evidence type="ECO:0000256" key="2">
    <source>
        <dbReference type="ARBA" id="ARBA00022448"/>
    </source>
</evidence>
<feature type="transmembrane region" description="Helical" evidence="8">
    <location>
        <begin position="103"/>
        <end position="121"/>
    </location>
</feature>
<protein>
    <submittedName>
        <fullName evidence="10">MFS transporter</fullName>
    </submittedName>
</protein>
<dbReference type="Pfam" id="PF12832">
    <property type="entry name" value="MFS_1_like"/>
    <property type="match status" value="1"/>
</dbReference>
<feature type="transmembrane region" description="Helical" evidence="8">
    <location>
        <begin position="341"/>
        <end position="361"/>
    </location>
</feature>
<feature type="transmembrane region" description="Helical" evidence="8">
    <location>
        <begin position="303"/>
        <end position="329"/>
    </location>
</feature>
<keyword evidence="2" id="KW-0813">Transport</keyword>
<sequence length="400" mass="43297">MSLPAARSRLTPEFRTTAFYFTFYMGPGAATMFLPIWLSEKGITTEQIGIINAVPVFVILALNLIVGRLADRASDWRQVIVIGALIAGIVPIGLFFVNTFWGILLFWTLAAMPAGAIGPVLDAATMRMTRRNGSDFGTIRAWGTVGYMLFNGITGFLVVWFGSVIFVPLFVGLTLLRAALSLQLPAFRAPPDQVTVAAIRPTAGKLMEIITKPWFFLPLVGFAIIFGTHIILNAFASLLWKEQGISEDIIGPLIALGAAAEAGMMFVWKRFGGRVPARHMILISALASVARWAAMAFSPPVWVLLFLQLTHGVTYALGYLGCVHFIANWTSEDIAAETQSLFTVLQQVASVVALVGFGWLVALHGAYAFLFAALAAAIGALCIWLSLKLMQPKEDAITVG</sequence>
<keyword evidence="6 8" id="KW-1133">Transmembrane helix</keyword>